<feature type="transmembrane region" description="Helical" evidence="1">
    <location>
        <begin position="100"/>
        <end position="128"/>
    </location>
</feature>
<feature type="transmembrane region" description="Helical" evidence="1">
    <location>
        <begin position="264"/>
        <end position="286"/>
    </location>
</feature>
<proteinExistence type="predicted"/>
<name>A0A1M5V305_9FIRM</name>
<keyword evidence="1" id="KW-0812">Transmembrane</keyword>
<dbReference type="AlphaFoldDB" id="A0A1M5V305"/>
<reference evidence="3" key="1">
    <citation type="submission" date="2016-11" db="EMBL/GenBank/DDBJ databases">
        <authorList>
            <person name="Varghese N."/>
            <person name="Submissions S."/>
        </authorList>
    </citation>
    <scope>NUCLEOTIDE SEQUENCE [LARGE SCALE GENOMIC DNA]</scope>
    <source>
        <strain evidence="3">DSM 15449</strain>
    </source>
</reference>
<keyword evidence="3" id="KW-1185">Reference proteome</keyword>
<gene>
    <name evidence="2" type="ORF">SAMN02746098_01174</name>
</gene>
<dbReference type="RefSeq" id="WP_073028524.1">
    <property type="nucleotide sequence ID" value="NZ_FQXJ01000004.1"/>
</dbReference>
<evidence type="ECO:0000256" key="1">
    <source>
        <dbReference type="SAM" id="Phobius"/>
    </source>
</evidence>
<dbReference type="Proteomes" id="UP000183954">
    <property type="component" value="Unassembled WGS sequence"/>
</dbReference>
<evidence type="ECO:0000313" key="2">
    <source>
        <dbReference type="EMBL" id="SHH69524.1"/>
    </source>
</evidence>
<dbReference type="STRING" id="1121420.SAMN02746098_01174"/>
<organism evidence="2 3">
    <name type="scientific">Desulfosporosinus lacus DSM 15449</name>
    <dbReference type="NCBI Taxonomy" id="1121420"/>
    <lineage>
        <taxon>Bacteria</taxon>
        <taxon>Bacillati</taxon>
        <taxon>Bacillota</taxon>
        <taxon>Clostridia</taxon>
        <taxon>Eubacteriales</taxon>
        <taxon>Desulfitobacteriaceae</taxon>
        <taxon>Desulfosporosinus</taxon>
    </lineage>
</organism>
<evidence type="ECO:0008006" key="4">
    <source>
        <dbReference type="Google" id="ProtNLM"/>
    </source>
</evidence>
<evidence type="ECO:0000313" key="3">
    <source>
        <dbReference type="Proteomes" id="UP000183954"/>
    </source>
</evidence>
<keyword evidence="1" id="KW-1133">Transmembrane helix</keyword>
<keyword evidence="1" id="KW-0472">Membrane</keyword>
<accession>A0A1M5V305</accession>
<sequence length="290" mass="32579">MYGILFCFGALFAAGAYFILADFLKLPTFAATRAVIQAGRTDRQKTKNFDAVVLELSSHLSKFVHLDKYKRRKTEATLKSAGILMTPETFTAKALVKAGLAALGIIPALFIFPILCPIFVFLAITLYFKEMISADEALKKKRDQIELELPRFVSTIAQQLKASRDVLSILEKYRQTAGGHMRSELDITIADMQSGNLETALVRFESRLGSAMLSDVVRGLISVIRGDNGVAFFELLAHDFKQFEIQRLKLLAIKQPGKIRKYSFYMLACFLLMYLGILFFEIINAFNGLF</sequence>
<protein>
    <recommendedName>
        <fullName evidence="4">Tight adherence protein C</fullName>
    </recommendedName>
</protein>
<dbReference type="EMBL" id="FQXJ01000004">
    <property type="protein sequence ID" value="SHH69524.1"/>
    <property type="molecule type" value="Genomic_DNA"/>
</dbReference>
<dbReference type="OrthoDB" id="9786505at2"/>